<dbReference type="RefSeq" id="WP_338393232.1">
    <property type="nucleotide sequence ID" value="NZ_AP025314.1"/>
</dbReference>
<accession>A0AAU9CF76</accession>
<keyword evidence="3" id="KW-1185">Reference proteome</keyword>
<evidence type="ECO:0000313" key="3">
    <source>
        <dbReference type="Proteomes" id="UP001348817"/>
    </source>
</evidence>
<dbReference type="InterPro" id="IPR019861">
    <property type="entry name" value="PorP/SprF_Bacteroidetes"/>
</dbReference>
<proteinExistence type="predicted"/>
<sequence length="321" mass="35991">MRQIRFIIFLAMCCVLAVGAKAQQGQRYAQYMFNTFAYNPAYAGVPGMTQIGLLYRSNWTGYDPSFGDNANLNTKLFTLNSPILRANSGAGLTVVSDVIGPLVYLHGNVAYAYHLGIGENKLSFGIQAGFVNQSRDNSATRVVDETDPLLGVSENQTRPDMAVGMYFQGQRIYAGVSYSHLLKSEFNFGSDDFTNPLESEVTFTGGYNFTYNYDFVITPSFFVLTDFKDYTFDVSTVVTYKKQIWGGLSYRDSDAMSLLLGYGFLKDKSLRFGYAFDYVFSNQEAKSPTSHEFSLNYTLPLSGKANKKIIQTPRYKHSENY</sequence>
<dbReference type="AlphaFoldDB" id="A0AAU9CF76"/>
<gene>
    <name evidence="2" type="primary">porP_1</name>
    <name evidence="2" type="ORF">FUAX_03720</name>
</gene>
<keyword evidence="1" id="KW-0732">Signal</keyword>
<evidence type="ECO:0000313" key="2">
    <source>
        <dbReference type="EMBL" id="BDD07940.1"/>
    </source>
</evidence>
<evidence type="ECO:0000256" key="1">
    <source>
        <dbReference type="SAM" id="SignalP"/>
    </source>
</evidence>
<organism evidence="2 3">
    <name type="scientific">Fulvitalea axinellae</name>
    <dbReference type="NCBI Taxonomy" id="1182444"/>
    <lineage>
        <taxon>Bacteria</taxon>
        <taxon>Pseudomonadati</taxon>
        <taxon>Bacteroidota</taxon>
        <taxon>Cytophagia</taxon>
        <taxon>Cytophagales</taxon>
        <taxon>Persicobacteraceae</taxon>
        <taxon>Fulvitalea</taxon>
    </lineage>
</organism>
<dbReference type="EMBL" id="AP025314">
    <property type="protein sequence ID" value="BDD07940.1"/>
    <property type="molecule type" value="Genomic_DNA"/>
</dbReference>
<protein>
    <submittedName>
        <fullName evidence="2">Membrane protein</fullName>
    </submittedName>
</protein>
<name>A0AAU9CF76_9BACT</name>
<feature type="chain" id="PRO_5043885587" evidence="1">
    <location>
        <begin position="23"/>
        <end position="321"/>
    </location>
</feature>
<reference evidence="2 3" key="1">
    <citation type="submission" date="2021-12" db="EMBL/GenBank/DDBJ databases">
        <title>Genome sequencing of bacteria with rrn-lacking chromosome and rrn-plasmid.</title>
        <authorList>
            <person name="Anda M."/>
            <person name="Iwasaki W."/>
        </authorList>
    </citation>
    <scope>NUCLEOTIDE SEQUENCE [LARGE SCALE GENOMIC DNA]</scope>
    <source>
        <strain evidence="2 3">DSM 100852</strain>
    </source>
</reference>
<dbReference type="KEGG" id="fax:FUAX_03720"/>
<dbReference type="Pfam" id="PF11751">
    <property type="entry name" value="PorP_SprF"/>
    <property type="match status" value="1"/>
</dbReference>
<feature type="signal peptide" evidence="1">
    <location>
        <begin position="1"/>
        <end position="22"/>
    </location>
</feature>
<dbReference type="NCBIfam" id="TIGR03519">
    <property type="entry name" value="T9SS_PorP_fam"/>
    <property type="match status" value="1"/>
</dbReference>
<dbReference type="Proteomes" id="UP001348817">
    <property type="component" value="Chromosome"/>
</dbReference>